<keyword evidence="6" id="KW-0119">Carbohydrate metabolism</keyword>
<dbReference type="InterPro" id="IPR010720">
    <property type="entry name" value="Alpha-L-AF_C"/>
</dbReference>
<dbReference type="GO" id="GO:0000272">
    <property type="term" value="P:polysaccharide catabolic process"/>
    <property type="evidence" value="ECO:0007669"/>
    <property type="project" value="TreeGrafter"/>
</dbReference>
<comment type="caution">
    <text evidence="9">The sequence shown here is derived from an EMBL/GenBank/DDBJ whole genome shotgun (WGS) entry which is preliminary data.</text>
</comment>
<name>A0A841HRM4_9GAMM</name>
<dbReference type="EC" id="3.2.1.55" evidence="4"/>
<keyword evidence="10" id="KW-1185">Reference proteome</keyword>
<gene>
    <name evidence="9" type="ORF">HNQ60_004303</name>
</gene>
<reference evidence="9 10" key="1">
    <citation type="submission" date="2020-08" db="EMBL/GenBank/DDBJ databases">
        <title>Genomic Encyclopedia of Type Strains, Phase IV (KMG-IV): sequencing the most valuable type-strain genomes for metagenomic binning, comparative biology and taxonomic classification.</title>
        <authorList>
            <person name="Goeker M."/>
        </authorList>
    </citation>
    <scope>NUCLEOTIDE SEQUENCE [LARGE SCALE GENOMIC DNA]</scope>
    <source>
        <strain evidence="9 10">DSM 26723</strain>
    </source>
</reference>
<keyword evidence="7 9" id="KW-0326">Glycosidase</keyword>
<comment type="similarity">
    <text evidence="2">Belongs to the glycosyl hydrolase 51 family.</text>
</comment>
<dbReference type="SMART" id="SM00813">
    <property type="entry name" value="Alpha-L-AF_C"/>
    <property type="match status" value="1"/>
</dbReference>
<dbReference type="Gene3D" id="3.20.20.80">
    <property type="entry name" value="Glycosidases"/>
    <property type="match status" value="1"/>
</dbReference>
<dbReference type="SUPFAM" id="SSF51011">
    <property type="entry name" value="Glycosyl hydrolase domain"/>
    <property type="match status" value="1"/>
</dbReference>
<dbReference type="Gene3D" id="2.60.40.1180">
    <property type="entry name" value="Golgi alpha-mannosidase II"/>
    <property type="match status" value="1"/>
</dbReference>
<evidence type="ECO:0000256" key="5">
    <source>
        <dbReference type="ARBA" id="ARBA00022801"/>
    </source>
</evidence>
<evidence type="ECO:0000256" key="2">
    <source>
        <dbReference type="ARBA" id="ARBA00007186"/>
    </source>
</evidence>
<evidence type="ECO:0000259" key="8">
    <source>
        <dbReference type="SMART" id="SM00813"/>
    </source>
</evidence>
<dbReference type="SUPFAM" id="SSF51445">
    <property type="entry name" value="(Trans)glycosidases"/>
    <property type="match status" value="1"/>
</dbReference>
<accession>A0A841HRM4</accession>
<evidence type="ECO:0000313" key="10">
    <source>
        <dbReference type="Proteomes" id="UP000588068"/>
    </source>
</evidence>
<dbReference type="InterPro" id="IPR013780">
    <property type="entry name" value="Glyco_hydro_b"/>
</dbReference>
<evidence type="ECO:0000256" key="3">
    <source>
        <dbReference type="ARBA" id="ARBA00011165"/>
    </source>
</evidence>
<dbReference type="Pfam" id="PF06964">
    <property type="entry name" value="Alpha-L-AF_C"/>
    <property type="match status" value="1"/>
</dbReference>
<feature type="domain" description="Alpha-L-arabinofuranosidase C-terminal" evidence="8">
    <location>
        <begin position="297"/>
        <end position="487"/>
    </location>
</feature>
<dbReference type="InterPro" id="IPR055235">
    <property type="entry name" value="ASD1_cat"/>
</dbReference>
<evidence type="ECO:0000313" key="9">
    <source>
        <dbReference type="EMBL" id="MBB6095413.1"/>
    </source>
</evidence>
<dbReference type="Proteomes" id="UP000588068">
    <property type="component" value="Unassembled WGS sequence"/>
</dbReference>
<dbReference type="PANTHER" id="PTHR43576:SF2">
    <property type="entry name" value="INTRACELLULAR EXO-ALPHA-L-ARABINOFURANOSIDASE 2"/>
    <property type="match status" value="1"/>
</dbReference>
<comment type="catalytic activity">
    <reaction evidence="1">
        <text>Hydrolysis of terminal non-reducing alpha-L-arabinofuranoside residues in alpha-L-arabinosides.</text>
        <dbReference type="EC" id="3.2.1.55"/>
    </reaction>
</comment>
<dbReference type="InterPro" id="IPR017853">
    <property type="entry name" value="GH"/>
</dbReference>
<comment type="subunit">
    <text evidence="3">Homohexamer; trimer of dimers.</text>
</comment>
<keyword evidence="5 9" id="KW-0378">Hydrolase</keyword>
<evidence type="ECO:0000256" key="1">
    <source>
        <dbReference type="ARBA" id="ARBA00001462"/>
    </source>
</evidence>
<dbReference type="GO" id="GO:0046556">
    <property type="term" value="F:alpha-L-arabinofuranosidase activity"/>
    <property type="evidence" value="ECO:0007669"/>
    <property type="project" value="UniProtKB-EC"/>
</dbReference>
<dbReference type="Pfam" id="PF22848">
    <property type="entry name" value="ASD1_dom"/>
    <property type="match status" value="1"/>
</dbReference>
<dbReference type="GO" id="GO:0046373">
    <property type="term" value="P:L-arabinose metabolic process"/>
    <property type="evidence" value="ECO:0007669"/>
    <property type="project" value="InterPro"/>
</dbReference>
<proteinExistence type="inferred from homology"/>
<dbReference type="EMBL" id="JACHHZ010000005">
    <property type="protein sequence ID" value="MBB6095413.1"/>
    <property type="molecule type" value="Genomic_DNA"/>
</dbReference>
<protein>
    <recommendedName>
        <fullName evidence="4">non-reducing end alpha-L-arabinofuranosidase</fullName>
        <ecNumber evidence="4">3.2.1.55</ecNumber>
    </recommendedName>
</protein>
<evidence type="ECO:0000256" key="4">
    <source>
        <dbReference type="ARBA" id="ARBA00012670"/>
    </source>
</evidence>
<dbReference type="AlphaFoldDB" id="A0A841HRM4"/>
<organism evidence="9 10">
    <name type="scientific">Povalibacter uvarum</name>
    <dbReference type="NCBI Taxonomy" id="732238"/>
    <lineage>
        <taxon>Bacteria</taxon>
        <taxon>Pseudomonadati</taxon>
        <taxon>Pseudomonadota</taxon>
        <taxon>Gammaproteobacteria</taxon>
        <taxon>Steroidobacterales</taxon>
        <taxon>Steroidobacteraceae</taxon>
        <taxon>Povalibacter</taxon>
    </lineage>
</organism>
<evidence type="ECO:0000256" key="7">
    <source>
        <dbReference type="ARBA" id="ARBA00023295"/>
    </source>
</evidence>
<dbReference type="PANTHER" id="PTHR43576">
    <property type="entry name" value="ALPHA-L-ARABINOFURANOSIDASE C-RELATED"/>
    <property type="match status" value="1"/>
</dbReference>
<sequence length="494" mass="55080">MSASVTIRADQPGATISRNIYGQFAEHLGAGIYEGIWVGEDSKIPNTRGYRNDVVDALKKLKVPVVRWPGGCFADEYHWREGIGPREQRPIKVNTHWGGVEEPNSFGTHEFLDFAELIGADPYVSGNAGSGTAQEMADWVEYITADNNSSLAQLRRKNGREKPWKLPFFGVGNETWGCGGNMRAEYWADLYRHMQTFVKAPRDNRPLKIASGANEADYHWTEVMLAQASKLMDAYSIHFYTRPRHEKWMDKGPGIGFPESEWISTLDHALYMDELVTKHSAIMDKHDPEKRVGLFVDEWGTWYDPTAGREPGFLWQQNTLRDAHVAALTLNVFHRHADRVKMANIAQMVNVLQAMILTDKEKMVLTPTYHLFEMYIPFQDATFLPAEFKAPEYRKGDLAVPAVDVSAARGKDGKIHIALVNTDPNRGATITTKIAGATGKGGVTGRVLTAATIDAHNTFDKPNAVQPAAFKAQRKGDEVIANLPAKSVVVLTLE</sequence>
<evidence type="ECO:0000256" key="6">
    <source>
        <dbReference type="ARBA" id="ARBA00023277"/>
    </source>
</evidence>